<dbReference type="Gene3D" id="2.10.109.10">
    <property type="entry name" value="Umud Fragment, subunit A"/>
    <property type="match status" value="1"/>
</dbReference>
<dbReference type="OrthoDB" id="9996127at2759"/>
<comment type="subcellular location">
    <subcellularLocation>
        <location evidence="1">Mitochondrion inner membrane</location>
        <topology evidence="1">Single-pass membrane protein</topology>
    </subcellularLocation>
</comment>
<feature type="active site" evidence="10">
    <location>
        <position position="75"/>
    </location>
</feature>
<dbReference type="PANTHER" id="PTHR46041">
    <property type="entry name" value="MITOCHONDRIAL INNER MEMBRANE PROTEASE SUBUNIT 2"/>
    <property type="match status" value="1"/>
</dbReference>
<reference evidence="14" key="1">
    <citation type="journal article" date="2020" name="Stud. Mycol.">
        <title>101 Dothideomycetes genomes: a test case for predicting lifestyles and emergence of pathogens.</title>
        <authorList>
            <person name="Haridas S."/>
            <person name="Albert R."/>
            <person name="Binder M."/>
            <person name="Bloem J."/>
            <person name="Labutti K."/>
            <person name="Salamov A."/>
            <person name="Andreopoulos B."/>
            <person name="Baker S."/>
            <person name="Barry K."/>
            <person name="Bills G."/>
            <person name="Bluhm B."/>
            <person name="Cannon C."/>
            <person name="Castanera R."/>
            <person name="Culley D."/>
            <person name="Daum C."/>
            <person name="Ezra D."/>
            <person name="Gonzalez J."/>
            <person name="Henrissat B."/>
            <person name="Kuo A."/>
            <person name="Liang C."/>
            <person name="Lipzen A."/>
            <person name="Lutzoni F."/>
            <person name="Magnuson J."/>
            <person name="Mondo S."/>
            <person name="Nolan M."/>
            <person name="Ohm R."/>
            <person name="Pangilinan J."/>
            <person name="Park H.-J."/>
            <person name="Ramirez L."/>
            <person name="Alfaro M."/>
            <person name="Sun H."/>
            <person name="Tritt A."/>
            <person name="Yoshinaga Y."/>
            <person name="Zwiers L.-H."/>
            <person name="Turgeon B."/>
            <person name="Goodwin S."/>
            <person name="Spatafora J."/>
            <person name="Crous P."/>
            <person name="Grigoriev I."/>
        </authorList>
    </citation>
    <scope>NUCLEOTIDE SEQUENCE</scope>
    <source>
        <strain evidence="14">CBS 125425</strain>
    </source>
</reference>
<name>A0A9P4V4U4_9PLEO</name>
<comment type="caution">
    <text evidence="14">The sequence shown here is derived from an EMBL/GenBank/DDBJ whole genome shotgun (WGS) entry which is preliminary data.</text>
</comment>
<keyword evidence="4" id="KW-0812">Transmembrane</keyword>
<dbReference type="CDD" id="cd06530">
    <property type="entry name" value="S26_SPase_I"/>
    <property type="match status" value="1"/>
</dbReference>
<dbReference type="InterPro" id="IPR000223">
    <property type="entry name" value="Pept_S26A_signal_pept_1"/>
</dbReference>
<evidence type="ECO:0000256" key="4">
    <source>
        <dbReference type="ARBA" id="ARBA00022692"/>
    </source>
</evidence>
<dbReference type="PANTHER" id="PTHR46041:SF2">
    <property type="entry name" value="MITOCHONDRIAL INNER MEMBRANE PROTEASE SUBUNIT 2"/>
    <property type="match status" value="1"/>
</dbReference>
<evidence type="ECO:0000259" key="13">
    <source>
        <dbReference type="Pfam" id="PF10502"/>
    </source>
</evidence>
<dbReference type="GO" id="GO:0042720">
    <property type="term" value="C:mitochondrial inner membrane peptidase complex"/>
    <property type="evidence" value="ECO:0007669"/>
    <property type="project" value="InterPro"/>
</dbReference>
<keyword evidence="9" id="KW-0472">Membrane</keyword>
<evidence type="ECO:0000256" key="12">
    <source>
        <dbReference type="SAM" id="MobiDB-lite"/>
    </source>
</evidence>
<evidence type="ECO:0000256" key="6">
    <source>
        <dbReference type="ARBA" id="ARBA00022801"/>
    </source>
</evidence>
<sequence>MPPKPSARISLKPPPRIPRKPAQSRTPPSGPPSGSPAPRPFRSAWNIGKTLIFSTAVFYTLRDQFGSLDIVRGSSMAPTLSARAHETGQMDRIWIRRGLRTVQQVTRGDIVTFWKPHNPREIGIKRIVAVAGDKVYPKRGYAVEGNGGERLGIMDGIEEGREGKGVVVVPYGHVWVEGDNWRNSSDSNDFGPISQGLIEGKAVRVWRGWFRWYRKIEDKREKGKGARVVEGNGARLDPMFQD</sequence>
<keyword evidence="3 11" id="KW-0645">Protease</keyword>
<keyword evidence="6 11" id="KW-0378">Hydrolase</keyword>
<evidence type="ECO:0000256" key="5">
    <source>
        <dbReference type="ARBA" id="ARBA00022792"/>
    </source>
</evidence>
<accession>A0A9P4V4U4</accession>
<evidence type="ECO:0000256" key="2">
    <source>
        <dbReference type="ARBA" id="ARBA00007066"/>
    </source>
</evidence>
<dbReference type="GO" id="GO:0006465">
    <property type="term" value="P:signal peptide processing"/>
    <property type="evidence" value="ECO:0007669"/>
    <property type="project" value="InterPro"/>
</dbReference>
<dbReference type="NCBIfam" id="TIGR02227">
    <property type="entry name" value="sigpep_I_bact"/>
    <property type="match status" value="1"/>
</dbReference>
<evidence type="ECO:0000256" key="9">
    <source>
        <dbReference type="ARBA" id="ARBA00023136"/>
    </source>
</evidence>
<evidence type="ECO:0000256" key="1">
    <source>
        <dbReference type="ARBA" id="ARBA00004434"/>
    </source>
</evidence>
<evidence type="ECO:0000256" key="7">
    <source>
        <dbReference type="ARBA" id="ARBA00022989"/>
    </source>
</evidence>
<keyword evidence="15" id="KW-1185">Reference proteome</keyword>
<feature type="region of interest" description="Disordered" evidence="12">
    <location>
        <begin position="1"/>
        <end position="41"/>
    </location>
</feature>
<dbReference type="GO" id="GO:0006627">
    <property type="term" value="P:protein processing involved in protein targeting to mitochondrion"/>
    <property type="evidence" value="ECO:0007669"/>
    <property type="project" value="InterPro"/>
</dbReference>
<dbReference type="InterPro" id="IPR019533">
    <property type="entry name" value="Peptidase_S26"/>
</dbReference>
<evidence type="ECO:0000256" key="10">
    <source>
        <dbReference type="PIRSR" id="PIRSR600223-1"/>
    </source>
</evidence>
<feature type="compositionally biased region" description="Pro residues" evidence="12">
    <location>
        <begin position="28"/>
        <end position="39"/>
    </location>
</feature>
<dbReference type="EC" id="3.4.21.-" evidence="11"/>
<dbReference type="PRINTS" id="PR00727">
    <property type="entry name" value="LEADERPTASE"/>
</dbReference>
<dbReference type="EMBL" id="ML996122">
    <property type="protein sequence ID" value="KAF2736756.1"/>
    <property type="molecule type" value="Genomic_DNA"/>
</dbReference>
<evidence type="ECO:0000313" key="15">
    <source>
        <dbReference type="Proteomes" id="UP000799444"/>
    </source>
</evidence>
<organism evidence="14 15">
    <name type="scientific">Polyplosphaeria fusca</name>
    <dbReference type="NCBI Taxonomy" id="682080"/>
    <lineage>
        <taxon>Eukaryota</taxon>
        <taxon>Fungi</taxon>
        <taxon>Dikarya</taxon>
        <taxon>Ascomycota</taxon>
        <taxon>Pezizomycotina</taxon>
        <taxon>Dothideomycetes</taxon>
        <taxon>Pleosporomycetidae</taxon>
        <taxon>Pleosporales</taxon>
        <taxon>Tetraplosphaeriaceae</taxon>
        <taxon>Polyplosphaeria</taxon>
    </lineage>
</organism>
<feature type="active site" evidence="10">
    <location>
        <position position="125"/>
    </location>
</feature>
<dbReference type="Pfam" id="PF10502">
    <property type="entry name" value="Peptidase_S26"/>
    <property type="match status" value="1"/>
</dbReference>
<dbReference type="AlphaFoldDB" id="A0A9P4V4U4"/>
<comment type="similarity">
    <text evidence="2">Belongs to the peptidase S26 family. IMP2 subfamily.</text>
</comment>
<evidence type="ECO:0000313" key="14">
    <source>
        <dbReference type="EMBL" id="KAF2736756.1"/>
    </source>
</evidence>
<protein>
    <recommendedName>
        <fullName evidence="11">Mitochondrial inner membrane protease subunit</fullName>
        <ecNumber evidence="11">3.4.21.-</ecNumber>
    </recommendedName>
</protein>
<dbReference type="SUPFAM" id="SSF51306">
    <property type="entry name" value="LexA/Signal peptidase"/>
    <property type="match status" value="1"/>
</dbReference>
<dbReference type="InterPro" id="IPR036286">
    <property type="entry name" value="LexA/Signal_pep-like_sf"/>
</dbReference>
<proteinExistence type="inferred from homology"/>
<dbReference type="Proteomes" id="UP000799444">
    <property type="component" value="Unassembled WGS sequence"/>
</dbReference>
<dbReference type="InterPro" id="IPR037730">
    <property type="entry name" value="IMP2"/>
</dbReference>
<keyword evidence="5 11" id="KW-0999">Mitochondrion inner membrane</keyword>
<keyword evidence="8 11" id="KW-0496">Mitochondrion</keyword>
<dbReference type="GO" id="GO:0004252">
    <property type="term" value="F:serine-type endopeptidase activity"/>
    <property type="evidence" value="ECO:0007669"/>
    <property type="project" value="InterPro"/>
</dbReference>
<evidence type="ECO:0000256" key="11">
    <source>
        <dbReference type="RuleBase" id="RU362041"/>
    </source>
</evidence>
<feature type="domain" description="Peptidase S26" evidence="13">
    <location>
        <begin position="46"/>
        <end position="206"/>
    </location>
</feature>
<evidence type="ECO:0000256" key="8">
    <source>
        <dbReference type="ARBA" id="ARBA00023128"/>
    </source>
</evidence>
<evidence type="ECO:0000256" key="3">
    <source>
        <dbReference type="ARBA" id="ARBA00022670"/>
    </source>
</evidence>
<keyword evidence="7" id="KW-1133">Transmembrane helix</keyword>
<gene>
    <name evidence="14" type="ORF">EJ04DRAFT_149895</name>
</gene>